<dbReference type="InterPro" id="IPR003673">
    <property type="entry name" value="CoA-Trfase_fam_III"/>
</dbReference>
<dbReference type="eggNOG" id="COG1804">
    <property type="taxonomic scope" value="Bacteria"/>
</dbReference>
<dbReference type="GO" id="GO:0008410">
    <property type="term" value="F:CoA-transferase activity"/>
    <property type="evidence" value="ECO:0007669"/>
    <property type="project" value="TreeGrafter"/>
</dbReference>
<dbReference type="KEGG" id="pzu:PHZ_c2528"/>
<gene>
    <name evidence="2" type="ordered locus">PHZ_c2528</name>
</gene>
<keyword evidence="1 2" id="KW-0808">Transferase</keyword>
<dbReference type="InterPro" id="IPR050483">
    <property type="entry name" value="CoA-transferase_III_domain"/>
</dbReference>
<dbReference type="HOGENOM" id="CLU_033975_0_0_5"/>
<keyword evidence="3" id="KW-1185">Reference proteome</keyword>
<dbReference type="InterPro" id="IPR023606">
    <property type="entry name" value="CoA-Trfase_III_dom_1_sf"/>
</dbReference>
<evidence type="ECO:0000313" key="3">
    <source>
        <dbReference type="Proteomes" id="UP000001868"/>
    </source>
</evidence>
<dbReference type="OrthoDB" id="7488526at2"/>
<dbReference type="Proteomes" id="UP000001868">
    <property type="component" value="Chromosome"/>
</dbReference>
<dbReference type="RefSeq" id="WP_012523075.1">
    <property type="nucleotide sequence ID" value="NC_011144.1"/>
</dbReference>
<dbReference type="EMBL" id="CP000747">
    <property type="protein sequence ID" value="ACG78937.1"/>
    <property type="molecule type" value="Genomic_DNA"/>
</dbReference>
<dbReference type="SUPFAM" id="SSF89796">
    <property type="entry name" value="CoA-transferase family III (CaiB/BaiF)"/>
    <property type="match status" value="1"/>
</dbReference>
<accession>B4RGN1</accession>
<protein>
    <submittedName>
        <fullName evidence="2">Acyl-CoA transferase/carnitine dehydratase</fullName>
    </submittedName>
</protein>
<proteinExistence type="predicted"/>
<dbReference type="Gene3D" id="3.40.50.10540">
    <property type="entry name" value="Crotonobetainyl-coa:carnitine coa-transferase, domain 1"/>
    <property type="match status" value="1"/>
</dbReference>
<name>B4RGN1_PHEZH</name>
<dbReference type="InterPro" id="IPR044855">
    <property type="entry name" value="CoA-Trfase_III_dom3_sf"/>
</dbReference>
<sequence length="414" mass="44036">MPAPLSNVRVLELGRVFAAPWAGQLLADLGAEVIKVEALDGDPMRQMGLGVVRDAEGRETSDRSVFVAVNRNKKSIAVDLAAEGGAELVRRLAASCDVFIENYKVGDLARRGLDYEAIRAVRPDVIYLSVTGYGQTGPYRERPGMDNIVQGLTGYMSMTGRPGDPPQASPVSIMDFSAGMHGALAVVAALYARSSANAGGQHIDLALLDSGLALVGYKMVATLLSGEEPPRGVRTRGYIPGGAFETADGWFQMTIGADSDWARFCRATERPDLAADPRFADRWLRTDNQEALLADVEAMFRTRPRAHWLKVLNEAGLMAGAVLTLTEAAEDPQVRARDSVLSIRHALGGELPVVRNPIRMTGTPLCEPQSPPLLGQDADEVLGELLGLGPSEVEALRGKGVLGAAPARGAGETG</sequence>
<evidence type="ECO:0000313" key="2">
    <source>
        <dbReference type="EMBL" id="ACG78937.1"/>
    </source>
</evidence>
<evidence type="ECO:0000256" key="1">
    <source>
        <dbReference type="ARBA" id="ARBA00022679"/>
    </source>
</evidence>
<dbReference type="Pfam" id="PF02515">
    <property type="entry name" value="CoA_transf_3"/>
    <property type="match status" value="1"/>
</dbReference>
<dbReference type="PANTHER" id="PTHR48207:SF3">
    <property type="entry name" value="SUCCINATE--HYDROXYMETHYLGLUTARATE COA-TRANSFERASE"/>
    <property type="match status" value="1"/>
</dbReference>
<reference evidence="2 3" key="1">
    <citation type="journal article" date="2008" name="BMC Genomics">
        <title>Complete genome of Phenylobacterium zucineum - a novel facultative intracellular bacterium isolated from human erythroleukemia cell line K562.</title>
        <authorList>
            <person name="Luo Y."/>
            <person name="Xu X."/>
            <person name="Ding Z."/>
            <person name="Liu Z."/>
            <person name="Zhang B."/>
            <person name="Yan Z."/>
            <person name="Sun J."/>
            <person name="Hu S."/>
            <person name="Hu X."/>
        </authorList>
    </citation>
    <scope>NUCLEOTIDE SEQUENCE [LARGE SCALE GENOMIC DNA]</scope>
    <source>
        <strain evidence="2 3">HLK1</strain>
    </source>
</reference>
<organism evidence="2 3">
    <name type="scientific">Phenylobacterium zucineum (strain HLK1)</name>
    <dbReference type="NCBI Taxonomy" id="450851"/>
    <lineage>
        <taxon>Bacteria</taxon>
        <taxon>Pseudomonadati</taxon>
        <taxon>Pseudomonadota</taxon>
        <taxon>Alphaproteobacteria</taxon>
        <taxon>Caulobacterales</taxon>
        <taxon>Caulobacteraceae</taxon>
        <taxon>Phenylobacterium</taxon>
    </lineage>
</organism>
<dbReference type="PANTHER" id="PTHR48207">
    <property type="entry name" value="SUCCINATE--HYDROXYMETHYLGLUTARATE COA-TRANSFERASE"/>
    <property type="match status" value="1"/>
</dbReference>
<dbReference type="Gene3D" id="3.30.1540.10">
    <property type="entry name" value="formyl-coa transferase, domain 3"/>
    <property type="match status" value="1"/>
</dbReference>
<dbReference type="STRING" id="450851.PHZ_c2528"/>
<dbReference type="AlphaFoldDB" id="B4RGN1"/>